<keyword evidence="3" id="KW-1185">Reference proteome</keyword>
<evidence type="ECO:0000256" key="1">
    <source>
        <dbReference type="ARBA" id="ARBA00005447"/>
    </source>
</evidence>
<dbReference type="SUPFAM" id="SSF81778">
    <property type="entry name" value="Crustacean CHH/MIH/GIH neurohormone"/>
    <property type="match status" value="1"/>
</dbReference>
<dbReference type="InterPro" id="IPR035957">
    <property type="entry name" value="Crust_neurohorm_sf"/>
</dbReference>
<organism evidence="3 4">
    <name type="scientific">Syphacia muris</name>
    <dbReference type="NCBI Taxonomy" id="451379"/>
    <lineage>
        <taxon>Eukaryota</taxon>
        <taxon>Metazoa</taxon>
        <taxon>Ecdysozoa</taxon>
        <taxon>Nematoda</taxon>
        <taxon>Chromadorea</taxon>
        <taxon>Rhabditida</taxon>
        <taxon>Spirurina</taxon>
        <taxon>Oxyuridomorpha</taxon>
        <taxon>Oxyuroidea</taxon>
        <taxon>Oxyuridae</taxon>
        <taxon>Syphacia</taxon>
    </lineage>
</organism>
<dbReference type="GO" id="GO:0007623">
    <property type="term" value="P:circadian rhythm"/>
    <property type="evidence" value="ECO:0007669"/>
    <property type="project" value="TreeGrafter"/>
</dbReference>
<dbReference type="PANTHER" id="PTHR35981:SF2">
    <property type="entry name" value="ION TRANSPORT PEPTIDE, ISOFORM C"/>
    <property type="match status" value="1"/>
</dbReference>
<evidence type="ECO:0000313" key="4">
    <source>
        <dbReference type="WBParaSite" id="SMUV_0001110001-mRNA-1"/>
    </source>
</evidence>
<proteinExistence type="inferred from homology"/>
<dbReference type="GO" id="GO:0005576">
    <property type="term" value="C:extracellular region"/>
    <property type="evidence" value="ECO:0007669"/>
    <property type="project" value="InterPro"/>
</dbReference>
<dbReference type="GO" id="GO:0005184">
    <property type="term" value="F:neuropeptide hormone activity"/>
    <property type="evidence" value="ECO:0007669"/>
    <property type="project" value="InterPro"/>
</dbReference>
<dbReference type="AlphaFoldDB" id="A0A0N5B1D7"/>
<protein>
    <submittedName>
        <fullName evidence="4">Cys_rich_VLP domain-containing protein</fullName>
    </submittedName>
</protein>
<evidence type="ECO:0000256" key="2">
    <source>
        <dbReference type="ARBA" id="ARBA00023157"/>
    </source>
</evidence>
<keyword evidence="2" id="KW-1015">Disulfide bond</keyword>
<evidence type="ECO:0000313" key="3">
    <source>
        <dbReference type="Proteomes" id="UP000046393"/>
    </source>
</evidence>
<accession>A0A0N5B1D7</accession>
<dbReference type="Gene3D" id="1.10.2010.10">
    <property type="entry name" value="Crustacean CHH/MIH/GIH neurohormone"/>
    <property type="match status" value="1"/>
</dbReference>
<comment type="similarity">
    <text evidence="1">Belongs to the arthropod CHH/MIH/GIH/VIH hormone family.</text>
</comment>
<dbReference type="InterPro" id="IPR031098">
    <property type="entry name" value="Crust_neurohorm"/>
</dbReference>
<dbReference type="PANTHER" id="PTHR35981">
    <property type="entry name" value="ION TRANSPORT PEPTIDE, ISOFORM C"/>
    <property type="match status" value="1"/>
</dbReference>
<dbReference type="PROSITE" id="PS01250">
    <property type="entry name" value="CHH_MIH_GIH"/>
    <property type="match status" value="1"/>
</dbReference>
<sequence length="48" mass="5722">MESVCSMCHELYSHIYPNIRAQCRANCFKNEKFKQCLGFFDVKDDDKQ</sequence>
<name>A0A0N5B1D7_9BILA</name>
<dbReference type="WBParaSite" id="SMUV_0001110001-mRNA-1">
    <property type="protein sequence ID" value="SMUV_0001110001-mRNA-1"/>
    <property type="gene ID" value="SMUV_0001110001"/>
</dbReference>
<dbReference type="Pfam" id="PF01147">
    <property type="entry name" value="Crust_neurohorm"/>
    <property type="match status" value="1"/>
</dbReference>
<dbReference type="InterPro" id="IPR018251">
    <property type="entry name" value="Crust_neurhormone_CS"/>
</dbReference>
<reference evidence="4" key="1">
    <citation type="submission" date="2017-02" db="UniProtKB">
        <authorList>
            <consortium name="WormBaseParasite"/>
        </authorList>
    </citation>
    <scope>IDENTIFICATION</scope>
</reference>
<dbReference type="Proteomes" id="UP000046393">
    <property type="component" value="Unplaced"/>
</dbReference>